<dbReference type="VEuPathDB" id="FungiDB:EMCG_01358"/>
<sequence>MASDTDSMPPPPTSGSPYRKTKRGHGINLMCLLCLVAKTLLRSQGLLDYDLVSTANVIHLCPNCHVNFNHSSNPGFVFIPSDLGYFIRFEEDDYGKHKHEAAWKPHGLDLPRDLSH</sequence>
<dbReference type="AlphaFoldDB" id="A0A0G2I384"/>
<dbReference type="EMBL" id="LCZI01000757">
    <property type="protein sequence ID" value="KKZ64670.1"/>
    <property type="molecule type" value="Genomic_DNA"/>
</dbReference>
<name>A0A0G2I384_9EURO</name>
<organism evidence="2 3">
    <name type="scientific">[Emmonsia] crescens</name>
    <dbReference type="NCBI Taxonomy" id="73230"/>
    <lineage>
        <taxon>Eukaryota</taxon>
        <taxon>Fungi</taxon>
        <taxon>Dikarya</taxon>
        <taxon>Ascomycota</taxon>
        <taxon>Pezizomycotina</taxon>
        <taxon>Eurotiomycetes</taxon>
        <taxon>Eurotiomycetidae</taxon>
        <taxon>Onygenales</taxon>
        <taxon>Ajellomycetaceae</taxon>
        <taxon>Emergomyces</taxon>
    </lineage>
</organism>
<reference evidence="3" key="1">
    <citation type="journal article" date="2015" name="PLoS Genet.">
        <title>The dynamic genome and transcriptome of the human fungal pathogen Blastomyces and close relative Emmonsia.</title>
        <authorList>
            <person name="Munoz J.F."/>
            <person name="Gauthier G.M."/>
            <person name="Desjardins C.A."/>
            <person name="Gallo J.E."/>
            <person name="Holder J."/>
            <person name="Sullivan T.D."/>
            <person name="Marty A.J."/>
            <person name="Carmen J.C."/>
            <person name="Chen Z."/>
            <person name="Ding L."/>
            <person name="Gujja S."/>
            <person name="Magrini V."/>
            <person name="Misas E."/>
            <person name="Mitreva M."/>
            <person name="Priest M."/>
            <person name="Saif S."/>
            <person name="Whiston E.A."/>
            <person name="Young S."/>
            <person name="Zeng Q."/>
            <person name="Goldman W.E."/>
            <person name="Mardis E.R."/>
            <person name="Taylor J.W."/>
            <person name="McEwen J.G."/>
            <person name="Clay O.K."/>
            <person name="Klein B.S."/>
            <person name="Cuomo C.A."/>
        </authorList>
    </citation>
    <scope>NUCLEOTIDE SEQUENCE [LARGE SCALE GENOMIC DNA]</scope>
    <source>
        <strain evidence="3">UAMH 3008</strain>
    </source>
</reference>
<gene>
    <name evidence="2" type="ORF">EMCG_01358</name>
</gene>
<dbReference type="OrthoDB" id="3800761at2759"/>
<evidence type="ECO:0000313" key="2">
    <source>
        <dbReference type="EMBL" id="KKZ64670.1"/>
    </source>
</evidence>
<accession>A0A0G2I384</accession>
<protein>
    <submittedName>
        <fullName evidence="2">Uncharacterized protein</fullName>
    </submittedName>
</protein>
<comment type="caution">
    <text evidence="2">The sequence shown here is derived from an EMBL/GenBank/DDBJ whole genome shotgun (WGS) entry which is preliminary data.</text>
</comment>
<evidence type="ECO:0000256" key="1">
    <source>
        <dbReference type="SAM" id="MobiDB-lite"/>
    </source>
</evidence>
<feature type="region of interest" description="Disordered" evidence="1">
    <location>
        <begin position="1"/>
        <end position="21"/>
    </location>
</feature>
<evidence type="ECO:0000313" key="3">
    <source>
        <dbReference type="Proteomes" id="UP000034164"/>
    </source>
</evidence>
<proteinExistence type="predicted"/>
<dbReference type="Proteomes" id="UP000034164">
    <property type="component" value="Unassembled WGS sequence"/>
</dbReference>